<gene>
    <name evidence="2" type="ORF">GCM10007964_59040</name>
</gene>
<organism evidence="2 3">
    <name type="scientific">Sphaerisporangium melleum</name>
    <dbReference type="NCBI Taxonomy" id="321316"/>
    <lineage>
        <taxon>Bacteria</taxon>
        <taxon>Bacillati</taxon>
        <taxon>Actinomycetota</taxon>
        <taxon>Actinomycetes</taxon>
        <taxon>Streptosporangiales</taxon>
        <taxon>Streptosporangiaceae</taxon>
        <taxon>Sphaerisporangium</taxon>
    </lineage>
</organism>
<proteinExistence type="predicted"/>
<evidence type="ECO:0000313" key="3">
    <source>
        <dbReference type="Proteomes" id="UP000645217"/>
    </source>
</evidence>
<comment type="caution">
    <text evidence="2">The sequence shown here is derived from an EMBL/GenBank/DDBJ whole genome shotgun (WGS) entry which is preliminary data.</text>
</comment>
<feature type="region of interest" description="Disordered" evidence="1">
    <location>
        <begin position="108"/>
        <end position="132"/>
    </location>
</feature>
<evidence type="ECO:0000313" key="2">
    <source>
        <dbReference type="EMBL" id="GGL09006.1"/>
    </source>
</evidence>
<reference evidence="2" key="2">
    <citation type="submission" date="2020-09" db="EMBL/GenBank/DDBJ databases">
        <authorList>
            <person name="Sun Q."/>
            <person name="Ohkuma M."/>
        </authorList>
    </citation>
    <scope>NUCLEOTIDE SEQUENCE</scope>
    <source>
        <strain evidence="2">JCM 13064</strain>
    </source>
</reference>
<sequence>MHKPVGRSPSDAWKIPLEVSPVKLMSMTPAMPWLAFPCADGMHDTTAAGLGVARHAAAIAMPALGLTADGPAKLRQEKSVRVQADAAVIAYGATAQVAGYAAAFRRPADDATPSTANGGVQGPPPWRRPVIT</sequence>
<feature type="compositionally biased region" description="Pro residues" evidence="1">
    <location>
        <begin position="122"/>
        <end position="132"/>
    </location>
</feature>
<dbReference type="EMBL" id="BMNT01000038">
    <property type="protein sequence ID" value="GGL09006.1"/>
    <property type="molecule type" value="Genomic_DNA"/>
</dbReference>
<name>A0A917VS77_9ACTN</name>
<accession>A0A917VS77</accession>
<keyword evidence="3" id="KW-1185">Reference proteome</keyword>
<protein>
    <submittedName>
        <fullName evidence="2">Uncharacterized protein</fullName>
    </submittedName>
</protein>
<evidence type="ECO:0000256" key="1">
    <source>
        <dbReference type="SAM" id="MobiDB-lite"/>
    </source>
</evidence>
<reference evidence="2" key="1">
    <citation type="journal article" date="2014" name="Int. J. Syst. Evol. Microbiol.">
        <title>Complete genome sequence of Corynebacterium casei LMG S-19264T (=DSM 44701T), isolated from a smear-ripened cheese.</title>
        <authorList>
            <consortium name="US DOE Joint Genome Institute (JGI-PGF)"/>
            <person name="Walter F."/>
            <person name="Albersmeier A."/>
            <person name="Kalinowski J."/>
            <person name="Ruckert C."/>
        </authorList>
    </citation>
    <scope>NUCLEOTIDE SEQUENCE</scope>
    <source>
        <strain evidence="2">JCM 13064</strain>
    </source>
</reference>
<dbReference type="Proteomes" id="UP000645217">
    <property type="component" value="Unassembled WGS sequence"/>
</dbReference>
<dbReference type="AlphaFoldDB" id="A0A917VS77"/>